<feature type="repeat" description="HEAT" evidence="1">
    <location>
        <begin position="114"/>
        <end position="150"/>
    </location>
</feature>
<proteinExistence type="predicted"/>
<dbReference type="GO" id="GO:0005829">
    <property type="term" value="C:cytosol"/>
    <property type="evidence" value="ECO:0007669"/>
    <property type="project" value="TreeGrafter"/>
</dbReference>
<dbReference type="Gene3D" id="1.25.10.10">
    <property type="entry name" value="Leucine-rich Repeat Variant"/>
    <property type="match status" value="1"/>
</dbReference>
<dbReference type="SUPFAM" id="SSF48371">
    <property type="entry name" value="ARM repeat"/>
    <property type="match status" value="1"/>
</dbReference>
<reference evidence="3" key="3">
    <citation type="submission" date="2015-06" db="UniProtKB">
        <authorList>
            <consortium name="EnsemblMetazoa"/>
        </authorList>
    </citation>
    <scope>IDENTIFICATION</scope>
</reference>
<dbReference type="EMBL" id="AMQN01038566">
    <property type="status" value="NOT_ANNOTATED_CDS"/>
    <property type="molecule type" value="Genomic_DNA"/>
</dbReference>
<dbReference type="InterPro" id="IPR016024">
    <property type="entry name" value="ARM-type_fold"/>
</dbReference>
<keyword evidence="4" id="KW-1185">Reference proteome</keyword>
<dbReference type="STRING" id="283909.R7V742"/>
<dbReference type="PROSITE" id="PS50077">
    <property type="entry name" value="HEAT_REPEAT"/>
    <property type="match status" value="2"/>
</dbReference>
<reference evidence="4" key="1">
    <citation type="submission" date="2012-12" db="EMBL/GenBank/DDBJ databases">
        <authorList>
            <person name="Hellsten U."/>
            <person name="Grimwood J."/>
            <person name="Chapman J.A."/>
            <person name="Shapiro H."/>
            <person name="Aerts A."/>
            <person name="Otillar R.P."/>
            <person name="Terry A.Y."/>
            <person name="Boore J.L."/>
            <person name="Simakov O."/>
            <person name="Marletaz F."/>
            <person name="Cho S.-J."/>
            <person name="Edsinger-Gonzales E."/>
            <person name="Havlak P."/>
            <person name="Kuo D.-H."/>
            <person name="Larsson T."/>
            <person name="Lv J."/>
            <person name="Arendt D."/>
            <person name="Savage R."/>
            <person name="Osoegawa K."/>
            <person name="de Jong P."/>
            <person name="Lindberg D.R."/>
            <person name="Seaver E.C."/>
            <person name="Weisblat D.A."/>
            <person name="Putnam N.H."/>
            <person name="Grigoriev I.V."/>
            <person name="Rokhsar D.S."/>
        </authorList>
    </citation>
    <scope>NUCLEOTIDE SEQUENCE</scope>
    <source>
        <strain evidence="4">I ESC-2004</strain>
    </source>
</reference>
<gene>
    <name evidence="2" type="ORF">CAPTEDRAFT_194624</name>
</gene>
<accession>R7V742</accession>
<dbReference type="Proteomes" id="UP000014760">
    <property type="component" value="Unassembled WGS sequence"/>
</dbReference>
<evidence type="ECO:0000256" key="1">
    <source>
        <dbReference type="PROSITE-ProRule" id="PRU00103"/>
    </source>
</evidence>
<evidence type="ECO:0000313" key="3">
    <source>
        <dbReference type="EnsemblMetazoa" id="CapteP194624"/>
    </source>
</evidence>
<dbReference type="GO" id="GO:0019888">
    <property type="term" value="F:protein phosphatase regulator activity"/>
    <property type="evidence" value="ECO:0007669"/>
    <property type="project" value="TreeGrafter"/>
</dbReference>
<dbReference type="OrthoDB" id="340346at2759"/>
<dbReference type="AlphaFoldDB" id="R7V742"/>
<feature type="non-terminal residue" evidence="2">
    <location>
        <position position="185"/>
    </location>
</feature>
<dbReference type="InterPro" id="IPR021133">
    <property type="entry name" value="HEAT_type_2"/>
</dbReference>
<dbReference type="HOGENOM" id="CLU_1464770_0_0_1"/>
<dbReference type="EnsemblMetazoa" id="CapteT194624">
    <property type="protein sequence ID" value="CapteP194624"/>
    <property type="gene ID" value="CapteG194624"/>
</dbReference>
<organism evidence="2">
    <name type="scientific">Capitella teleta</name>
    <name type="common">Polychaete worm</name>
    <dbReference type="NCBI Taxonomy" id="283909"/>
    <lineage>
        <taxon>Eukaryota</taxon>
        <taxon>Metazoa</taxon>
        <taxon>Spiralia</taxon>
        <taxon>Lophotrochozoa</taxon>
        <taxon>Annelida</taxon>
        <taxon>Polychaeta</taxon>
        <taxon>Sedentaria</taxon>
        <taxon>Scolecida</taxon>
        <taxon>Capitellidae</taxon>
        <taxon>Capitella</taxon>
    </lineage>
</organism>
<evidence type="ECO:0000313" key="4">
    <source>
        <dbReference type="Proteomes" id="UP000014760"/>
    </source>
</evidence>
<dbReference type="PANTHER" id="PTHR21467:SF0">
    <property type="entry name" value="SERINE_THREONINE-PROTEIN PHOSPHATASE 4 REGULATORY SUBUNIT 4"/>
    <property type="match status" value="1"/>
</dbReference>
<name>R7V742_CAPTE</name>
<feature type="repeat" description="HEAT" evidence="1">
    <location>
        <begin position="153"/>
        <end position="185"/>
    </location>
</feature>
<evidence type="ECO:0000313" key="2">
    <source>
        <dbReference type="EMBL" id="ELU14663.1"/>
    </source>
</evidence>
<protein>
    <submittedName>
        <fullName evidence="2 3">Uncharacterized protein</fullName>
    </submittedName>
</protein>
<reference evidence="2 4" key="2">
    <citation type="journal article" date="2013" name="Nature">
        <title>Insights into bilaterian evolution from three spiralian genomes.</title>
        <authorList>
            <person name="Simakov O."/>
            <person name="Marletaz F."/>
            <person name="Cho S.J."/>
            <person name="Edsinger-Gonzales E."/>
            <person name="Havlak P."/>
            <person name="Hellsten U."/>
            <person name="Kuo D.H."/>
            <person name="Larsson T."/>
            <person name="Lv J."/>
            <person name="Arendt D."/>
            <person name="Savage R."/>
            <person name="Osoegawa K."/>
            <person name="de Jong P."/>
            <person name="Grimwood J."/>
            <person name="Chapman J.A."/>
            <person name="Shapiro H."/>
            <person name="Aerts A."/>
            <person name="Otillar R.P."/>
            <person name="Terry A.Y."/>
            <person name="Boore J.L."/>
            <person name="Grigoriev I.V."/>
            <person name="Lindberg D.R."/>
            <person name="Seaver E.C."/>
            <person name="Weisblat D.A."/>
            <person name="Putnam N.H."/>
            <person name="Rokhsar D.S."/>
        </authorList>
    </citation>
    <scope>NUCLEOTIDE SEQUENCE</scope>
    <source>
        <strain evidence="2 4">I ESC-2004</strain>
    </source>
</reference>
<dbReference type="GO" id="GO:0008287">
    <property type="term" value="C:protein serine/threonine phosphatase complex"/>
    <property type="evidence" value="ECO:0007669"/>
    <property type="project" value="TreeGrafter"/>
</dbReference>
<dbReference type="InterPro" id="IPR039918">
    <property type="entry name" value="PPP4R4"/>
</dbReference>
<sequence length="185" mass="20945">MCRIGLEVLHVAQTEMQFAACGAFLHILKKDLVPLNNYSQTFLQTILTSLDNRDPDIASAWLDTLLDVIDLLPKDIIKKDVRQLKPTILMSSSFSALSSKGFNHRHIQRIKKDILPIVQSLCQDVEYEVRGCMCRQLDAVARGLGLEQTKCAILPELVELTNDEESYVRLTRFRNCGDILSLLDD</sequence>
<dbReference type="EMBL" id="KB294378">
    <property type="protein sequence ID" value="ELU14663.1"/>
    <property type="molecule type" value="Genomic_DNA"/>
</dbReference>
<dbReference type="InterPro" id="IPR011989">
    <property type="entry name" value="ARM-like"/>
</dbReference>
<dbReference type="PANTHER" id="PTHR21467">
    <property type="entry name" value="PROTEIN PHOSPHATASE 4 REGULATORY SUBUNIT 4 PPP4R4"/>
    <property type="match status" value="1"/>
</dbReference>